<keyword evidence="2" id="KW-1185">Reference proteome</keyword>
<protein>
    <submittedName>
        <fullName evidence="1">Uncharacterized protein</fullName>
    </submittedName>
</protein>
<dbReference type="AlphaFoldDB" id="A0A2U1AV52"/>
<organism evidence="1 2">
    <name type="scientific">Victivallis vadensis</name>
    <dbReference type="NCBI Taxonomy" id="172901"/>
    <lineage>
        <taxon>Bacteria</taxon>
        <taxon>Pseudomonadati</taxon>
        <taxon>Lentisphaerota</taxon>
        <taxon>Lentisphaeria</taxon>
        <taxon>Victivallales</taxon>
        <taxon>Victivallaceae</taxon>
        <taxon>Victivallis</taxon>
    </lineage>
</organism>
<evidence type="ECO:0000313" key="2">
    <source>
        <dbReference type="Proteomes" id="UP000245959"/>
    </source>
</evidence>
<comment type="caution">
    <text evidence="1">The sequence shown here is derived from an EMBL/GenBank/DDBJ whole genome shotgun (WGS) entry which is preliminary data.</text>
</comment>
<sequence>MAVTFDEATKSYTNGVTTLELKNGAYEIGTLEQLKLFP</sequence>
<dbReference type="EMBL" id="QEKH01000017">
    <property type="protein sequence ID" value="PVY40282.1"/>
    <property type="molecule type" value="Genomic_DNA"/>
</dbReference>
<evidence type="ECO:0000313" key="1">
    <source>
        <dbReference type="EMBL" id="PVY40282.1"/>
    </source>
</evidence>
<reference evidence="1 2" key="1">
    <citation type="submission" date="2018-04" db="EMBL/GenBank/DDBJ databases">
        <title>Genomic Encyclopedia of Type Strains, Phase IV (KMG-IV): sequencing the most valuable type-strain genomes for metagenomic binning, comparative biology and taxonomic classification.</title>
        <authorList>
            <person name="Goeker M."/>
        </authorList>
    </citation>
    <scope>NUCLEOTIDE SEQUENCE [LARGE SCALE GENOMIC DNA]</scope>
    <source>
        <strain evidence="1 2">DSM 14823</strain>
    </source>
</reference>
<name>A0A2U1AV52_9BACT</name>
<accession>A0A2U1AV52</accession>
<proteinExistence type="predicted"/>
<gene>
    <name evidence="1" type="ORF">C8D82_1171</name>
</gene>
<dbReference type="Proteomes" id="UP000245959">
    <property type="component" value="Unassembled WGS sequence"/>
</dbReference>